<dbReference type="Gene3D" id="3.40.50.720">
    <property type="entry name" value="NAD(P)-binding Rossmann-like Domain"/>
    <property type="match status" value="1"/>
</dbReference>
<evidence type="ECO:0000313" key="13">
    <source>
        <dbReference type="EMBL" id="KRN04009.1"/>
    </source>
</evidence>
<dbReference type="Proteomes" id="UP000051378">
    <property type="component" value="Unassembled WGS sequence"/>
</dbReference>
<evidence type="ECO:0000256" key="6">
    <source>
        <dbReference type="ARBA" id="ARBA00018569"/>
    </source>
</evidence>
<dbReference type="STRING" id="1423744.FC86_GL000539"/>
<dbReference type="Gene3D" id="3.90.25.10">
    <property type="entry name" value="UDP-galactose 4-epimerase, domain 1"/>
    <property type="match status" value="1"/>
</dbReference>
<dbReference type="PANTHER" id="PTHR43725:SF53">
    <property type="entry name" value="UDP-ARABINOSE 4-EPIMERASE 1"/>
    <property type="match status" value="1"/>
</dbReference>
<keyword evidence="9 11" id="KW-0413">Isomerase</keyword>
<evidence type="ECO:0000256" key="10">
    <source>
        <dbReference type="ARBA" id="ARBA00023277"/>
    </source>
</evidence>
<proteinExistence type="inferred from homology"/>
<protein>
    <recommendedName>
        <fullName evidence="6 11">UDP-glucose 4-epimerase</fullName>
        <ecNumber evidence="5 11">5.1.3.2</ecNumber>
    </recommendedName>
</protein>
<accession>A0A0R2DIZ2</accession>
<evidence type="ECO:0000256" key="1">
    <source>
        <dbReference type="ARBA" id="ARBA00000083"/>
    </source>
</evidence>
<evidence type="ECO:0000256" key="5">
    <source>
        <dbReference type="ARBA" id="ARBA00013189"/>
    </source>
</evidence>
<comment type="similarity">
    <text evidence="4 11">Belongs to the NAD(P)-dependent epimerase/dehydratase family.</text>
</comment>
<evidence type="ECO:0000256" key="3">
    <source>
        <dbReference type="ARBA" id="ARBA00004947"/>
    </source>
</evidence>
<dbReference type="SUPFAM" id="SSF51735">
    <property type="entry name" value="NAD(P)-binding Rossmann-fold domains"/>
    <property type="match status" value="1"/>
</dbReference>
<evidence type="ECO:0000313" key="14">
    <source>
        <dbReference type="Proteomes" id="UP000051378"/>
    </source>
</evidence>
<dbReference type="GO" id="GO:0003978">
    <property type="term" value="F:UDP-glucose 4-epimerase activity"/>
    <property type="evidence" value="ECO:0007669"/>
    <property type="project" value="UniProtKB-UniRule"/>
</dbReference>
<dbReference type="NCBIfam" id="TIGR01179">
    <property type="entry name" value="galE"/>
    <property type="match status" value="1"/>
</dbReference>
<dbReference type="UniPathway" id="UPA00214"/>
<sequence length="326" mass="36527">MAILVLGGAGYIGSQMVKELTEQNEEVVVVDNLSRGHRYAINQQAKFYEGDIRDTDFLSHVFVKENIEAVIHFCADSVVPESVVNPLKYFDNNVNGLIKLLEVMVQFNVKKLIFSSTAAVYGMPKTMPIKETDPTNPINPYGQSKLMMEQIMKWAEQAYGIKYVALRYFNVAGASLDGKLGEDHNPETHLIPIVLEAADGVRDKVQMFGNDYNTRDGYNVRDYVHVIDLAHAHYLSLNYLDNGGKSDVFNLGSKTGFTVKEIVEAAREITGQSIVAKDAPRRGGDPDELVADSTKAEKVLKWHPEHTNLETIISTAFEWTKNRQKK</sequence>
<keyword evidence="14" id="KW-1185">Reference proteome</keyword>
<dbReference type="GO" id="GO:0033499">
    <property type="term" value="P:galactose catabolic process via UDP-galactose, Leloir pathway"/>
    <property type="evidence" value="ECO:0007669"/>
    <property type="project" value="TreeGrafter"/>
</dbReference>
<evidence type="ECO:0000256" key="9">
    <source>
        <dbReference type="ARBA" id="ARBA00023235"/>
    </source>
</evidence>
<comment type="subunit">
    <text evidence="11">Homodimer.</text>
</comment>
<dbReference type="PATRIC" id="fig|1423744.4.peg.555"/>
<feature type="domain" description="NAD-dependent epimerase/dehydratase" evidence="12">
    <location>
        <begin position="3"/>
        <end position="252"/>
    </location>
</feature>
<evidence type="ECO:0000256" key="11">
    <source>
        <dbReference type="RuleBase" id="RU366046"/>
    </source>
</evidence>
<keyword evidence="7 11" id="KW-0520">NAD</keyword>
<keyword evidence="10 11" id="KW-0119">Carbohydrate metabolism</keyword>
<reference evidence="13 14" key="1">
    <citation type="journal article" date="2015" name="Genome Announc.">
        <title>Expanding the biotechnology potential of lactobacilli through comparative genomics of 213 strains and associated genera.</title>
        <authorList>
            <person name="Sun Z."/>
            <person name="Harris H.M."/>
            <person name="McCann A."/>
            <person name="Guo C."/>
            <person name="Argimon S."/>
            <person name="Zhang W."/>
            <person name="Yang X."/>
            <person name="Jeffery I.B."/>
            <person name="Cooney J.C."/>
            <person name="Kagawa T.F."/>
            <person name="Liu W."/>
            <person name="Song Y."/>
            <person name="Salvetti E."/>
            <person name="Wrobel A."/>
            <person name="Rasinkangas P."/>
            <person name="Parkhill J."/>
            <person name="Rea M.C."/>
            <person name="O'Sullivan O."/>
            <person name="Ritari J."/>
            <person name="Douillard F.P."/>
            <person name="Paul Ross R."/>
            <person name="Yang R."/>
            <person name="Briner A.E."/>
            <person name="Felis G.E."/>
            <person name="de Vos W.M."/>
            <person name="Barrangou R."/>
            <person name="Klaenhammer T.R."/>
            <person name="Caufield P.W."/>
            <person name="Cui Y."/>
            <person name="Zhang H."/>
            <person name="O'Toole P.W."/>
        </authorList>
    </citation>
    <scope>NUCLEOTIDE SEQUENCE [LARGE SCALE GENOMIC DNA]</scope>
    <source>
        <strain evidence="13 14">DSM 23037</strain>
    </source>
</reference>
<dbReference type="EMBL" id="AYZL01000019">
    <property type="protein sequence ID" value="KRN04009.1"/>
    <property type="molecule type" value="Genomic_DNA"/>
</dbReference>
<dbReference type="InterPro" id="IPR005886">
    <property type="entry name" value="UDP_G4E"/>
</dbReference>
<dbReference type="RefSeq" id="WP_056974760.1">
    <property type="nucleotide sequence ID" value="NZ_AYZL01000019.1"/>
</dbReference>
<comment type="pathway">
    <text evidence="3 11">Carbohydrate metabolism; galactose metabolism.</text>
</comment>
<comment type="caution">
    <text evidence="13">The sequence shown here is derived from an EMBL/GenBank/DDBJ whole genome shotgun (WGS) entry which is preliminary data.</text>
</comment>
<evidence type="ECO:0000256" key="7">
    <source>
        <dbReference type="ARBA" id="ARBA00023027"/>
    </source>
</evidence>
<dbReference type="AlphaFoldDB" id="A0A0R2DIZ2"/>
<organism evidence="13 14">
    <name type="scientific">Holzapfeliella floricola DSM 23037 = JCM 16512</name>
    <dbReference type="NCBI Taxonomy" id="1423744"/>
    <lineage>
        <taxon>Bacteria</taxon>
        <taxon>Bacillati</taxon>
        <taxon>Bacillota</taxon>
        <taxon>Bacilli</taxon>
        <taxon>Lactobacillales</taxon>
        <taxon>Lactobacillaceae</taxon>
        <taxon>Holzapfeliella</taxon>
    </lineage>
</organism>
<comment type="cofactor">
    <cofactor evidence="2 11">
        <name>NAD(+)</name>
        <dbReference type="ChEBI" id="CHEBI:57540"/>
    </cofactor>
</comment>
<dbReference type="Pfam" id="PF01370">
    <property type="entry name" value="Epimerase"/>
    <property type="match status" value="1"/>
</dbReference>
<evidence type="ECO:0000259" key="12">
    <source>
        <dbReference type="Pfam" id="PF01370"/>
    </source>
</evidence>
<gene>
    <name evidence="13" type="ORF">FC86_GL000539</name>
</gene>
<dbReference type="CDD" id="cd05247">
    <property type="entry name" value="UDP_G4E_1_SDR_e"/>
    <property type="match status" value="1"/>
</dbReference>
<dbReference type="InterPro" id="IPR036291">
    <property type="entry name" value="NAD(P)-bd_dom_sf"/>
</dbReference>
<dbReference type="EC" id="5.1.3.2" evidence="5 11"/>
<dbReference type="OrthoDB" id="9801785at2"/>
<evidence type="ECO:0000256" key="8">
    <source>
        <dbReference type="ARBA" id="ARBA00023144"/>
    </source>
</evidence>
<evidence type="ECO:0000256" key="2">
    <source>
        <dbReference type="ARBA" id="ARBA00001911"/>
    </source>
</evidence>
<evidence type="ECO:0000256" key="4">
    <source>
        <dbReference type="ARBA" id="ARBA00007637"/>
    </source>
</evidence>
<dbReference type="PANTHER" id="PTHR43725">
    <property type="entry name" value="UDP-GLUCOSE 4-EPIMERASE"/>
    <property type="match status" value="1"/>
</dbReference>
<name>A0A0R2DIZ2_9LACO</name>
<dbReference type="InterPro" id="IPR001509">
    <property type="entry name" value="Epimerase_deHydtase"/>
</dbReference>
<keyword evidence="8" id="KW-0299">Galactose metabolism</keyword>
<comment type="catalytic activity">
    <reaction evidence="1 11">
        <text>UDP-alpha-D-glucose = UDP-alpha-D-galactose</text>
        <dbReference type="Rhea" id="RHEA:22168"/>
        <dbReference type="ChEBI" id="CHEBI:58885"/>
        <dbReference type="ChEBI" id="CHEBI:66914"/>
        <dbReference type="EC" id="5.1.3.2"/>
    </reaction>
</comment>